<dbReference type="GO" id="GO:0071013">
    <property type="term" value="C:catalytic step 2 spliceosome"/>
    <property type="evidence" value="ECO:0007669"/>
    <property type="project" value="TreeGrafter"/>
</dbReference>
<gene>
    <name evidence="7" type="ORF">BOKJ2_LOCUS4321</name>
</gene>
<evidence type="ECO:0000313" key="8">
    <source>
        <dbReference type="Proteomes" id="UP000614601"/>
    </source>
</evidence>
<dbReference type="AlphaFoldDB" id="A0A811KAV9"/>
<dbReference type="Proteomes" id="UP000614601">
    <property type="component" value="Unassembled WGS sequence"/>
</dbReference>
<dbReference type="InterPro" id="IPR036322">
    <property type="entry name" value="WD40_repeat_dom_sf"/>
</dbReference>
<organism evidence="7 8">
    <name type="scientific">Bursaphelenchus okinawaensis</name>
    <dbReference type="NCBI Taxonomy" id="465554"/>
    <lineage>
        <taxon>Eukaryota</taxon>
        <taxon>Metazoa</taxon>
        <taxon>Ecdysozoa</taxon>
        <taxon>Nematoda</taxon>
        <taxon>Chromadorea</taxon>
        <taxon>Rhabditida</taxon>
        <taxon>Tylenchina</taxon>
        <taxon>Tylenchomorpha</taxon>
        <taxon>Aphelenchoidea</taxon>
        <taxon>Aphelenchoididae</taxon>
        <taxon>Bursaphelenchus</taxon>
    </lineage>
</organism>
<evidence type="ECO:0000313" key="7">
    <source>
        <dbReference type="EMBL" id="CAD5212520.1"/>
    </source>
</evidence>
<dbReference type="PROSITE" id="PS50082">
    <property type="entry name" value="WD_REPEATS_2"/>
    <property type="match status" value="2"/>
</dbReference>
<dbReference type="EMBL" id="CAJFCW020000002">
    <property type="protein sequence ID" value="CAG9096442.1"/>
    <property type="molecule type" value="Genomic_DNA"/>
</dbReference>
<name>A0A811KAV9_9BILA</name>
<dbReference type="OrthoDB" id="71437at2759"/>
<dbReference type="CDD" id="cd00200">
    <property type="entry name" value="WD40"/>
    <property type="match status" value="1"/>
</dbReference>
<feature type="repeat" description="WD" evidence="6">
    <location>
        <begin position="26"/>
        <end position="58"/>
    </location>
</feature>
<evidence type="ECO:0000256" key="6">
    <source>
        <dbReference type="PROSITE-ProRule" id="PRU00221"/>
    </source>
</evidence>
<reference evidence="7" key="1">
    <citation type="submission" date="2020-09" db="EMBL/GenBank/DDBJ databases">
        <authorList>
            <person name="Kikuchi T."/>
        </authorList>
    </citation>
    <scope>NUCLEOTIDE SEQUENCE</scope>
    <source>
        <strain evidence="7">SH1</strain>
    </source>
</reference>
<dbReference type="GO" id="GO:0005737">
    <property type="term" value="C:cytoplasm"/>
    <property type="evidence" value="ECO:0007669"/>
    <property type="project" value="UniProtKB-SubCell"/>
</dbReference>
<sequence length="317" mass="34912">MESKKPRAPTQDEAIQGIPTRLLHAFDSKQGAVRAVRWNVDGNYALICGSDKTVALWNPLRPLCLKQYRGCGSELLDACGSCDNSMILVGGRDKQPTIFDVESGKMLKRWRDHGGPINAVQFNEDSRVAMSGSQDGTVRCFDVRSRAAAFQILDEATDNVLSLSVSNHEIATGSADGHLRLYDIREGRLLIDFVGESVTSVTLADDNQTCLVSSMDGFVRLFEKCNGTLLNDYTAHKNKEYRVESTFLATGDQIASGSEDGCLYIYDLIDSKVLARLDHSPNKFVHSVSAHPTNNGLVLSAAGHKFYVWQGEEKMEE</sequence>
<evidence type="ECO:0000256" key="1">
    <source>
        <dbReference type="ARBA" id="ARBA00004496"/>
    </source>
</evidence>
<dbReference type="Pfam" id="PF00400">
    <property type="entry name" value="WD40"/>
    <property type="match status" value="5"/>
</dbReference>
<dbReference type="InterPro" id="IPR015943">
    <property type="entry name" value="WD40/YVTN_repeat-like_dom_sf"/>
</dbReference>
<dbReference type="GO" id="GO:0000398">
    <property type="term" value="P:mRNA splicing, via spliceosome"/>
    <property type="evidence" value="ECO:0007669"/>
    <property type="project" value="TreeGrafter"/>
</dbReference>
<dbReference type="SUPFAM" id="SSF50978">
    <property type="entry name" value="WD40 repeat-like"/>
    <property type="match status" value="1"/>
</dbReference>
<dbReference type="PANTHER" id="PTHR22842">
    <property type="entry name" value="WD40 REPEAT PROTEIN"/>
    <property type="match status" value="1"/>
</dbReference>
<comment type="caution">
    <text evidence="7">The sequence shown here is derived from an EMBL/GenBank/DDBJ whole genome shotgun (WGS) entry which is preliminary data.</text>
</comment>
<accession>A0A811KAV9</accession>
<dbReference type="Proteomes" id="UP000783686">
    <property type="component" value="Unassembled WGS sequence"/>
</dbReference>
<protein>
    <recommendedName>
        <fullName evidence="4">WD repeat domain-containing protein 83</fullName>
    </recommendedName>
    <alternativeName>
        <fullName evidence="5">Mitogen-activated protein kinase organizer 1</fullName>
    </alternativeName>
</protein>
<dbReference type="Gene3D" id="2.130.10.10">
    <property type="entry name" value="YVTN repeat-like/Quinoprotein amine dehydrogenase"/>
    <property type="match status" value="1"/>
</dbReference>
<feature type="repeat" description="WD" evidence="6">
    <location>
        <begin position="110"/>
        <end position="151"/>
    </location>
</feature>
<comment type="subcellular location">
    <subcellularLocation>
        <location evidence="1">Cytoplasm</location>
    </subcellularLocation>
</comment>
<evidence type="ECO:0000256" key="5">
    <source>
        <dbReference type="ARBA" id="ARBA00042222"/>
    </source>
</evidence>
<proteinExistence type="inferred from homology"/>
<dbReference type="EMBL" id="CAJFDH010000002">
    <property type="protein sequence ID" value="CAD5212520.1"/>
    <property type="molecule type" value="Genomic_DNA"/>
</dbReference>
<keyword evidence="8" id="KW-1185">Reference proteome</keyword>
<evidence type="ECO:0000256" key="3">
    <source>
        <dbReference type="ARBA" id="ARBA00038145"/>
    </source>
</evidence>
<dbReference type="PANTHER" id="PTHR22842:SF3">
    <property type="entry name" value="WD REPEAT DOMAIN-CONTAINING PROTEIN 83"/>
    <property type="match status" value="1"/>
</dbReference>
<dbReference type="InterPro" id="IPR051980">
    <property type="entry name" value="WD_repeat_MORG1"/>
</dbReference>
<keyword evidence="2" id="KW-0963">Cytoplasm</keyword>
<dbReference type="SMART" id="SM00320">
    <property type="entry name" value="WD40"/>
    <property type="match status" value="7"/>
</dbReference>
<dbReference type="InterPro" id="IPR001680">
    <property type="entry name" value="WD40_rpt"/>
</dbReference>
<comment type="similarity">
    <text evidence="3">Belongs to the WD repeat MORG1 family.</text>
</comment>
<keyword evidence="6" id="KW-0853">WD repeat</keyword>
<dbReference type="PROSITE" id="PS50294">
    <property type="entry name" value="WD_REPEATS_REGION"/>
    <property type="match status" value="1"/>
</dbReference>
<evidence type="ECO:0000256" key="4">
    <source>
        <dbReference type="ARBA" id="ARBA00040453"/>
    </source>
</evidence>
<evidence type="ECO:0000256" key="2">
    <source>
        <dbReference type="ARBA" id="ARBA00022490"/>
    </source>
</evidence>